<dbReference type="EC" id="6.6.1.1" evidence="1"/>
<feature type="region of interest" description="Disordered" evidence="3">
    <location>
        <begin position="89"/>
        <end position="119"/>
    </location>
</feature>
<dbReference type="PANTHER" id="PTHR11603:SF132">
    <property type="entry name" value="C2H2-TYPE DOMAIN-CONTAINING PROTEIN"/>
    <property type="match status" value="1"/>
</dbReference>
<dbReference type="GO" id="GO:0016851">
    <property type="term" value="F:magnesium chelatase activity"/>
    <property type="evidence" value="ECO:0007669"/>
    <property type="project" value="UniProtKB-EC"/>
</dbReference>
<feature type="domain" description="ChlI/MoxR AAA lid" evidence="4">
    <location>
        <begin position="247"/>
        <end position="306"/>
    </location>
</feature>
<comment type="caution">
    <text evidence="5">The sequence shown here is derived from an EMBL/GenBank/DDBJ whole genome shotgun (WGS) entry which is preliminary data.</text>
</comment>
<dbReference type="Pfam" id="PF17863">
    <property type="entry name" value="AAA_lid_2"/>
    <property type="match status" value="1"/>
</dbReference>
<keyword evidence="6" id="KW-1185">Reference proteome</keyword>
<protein>
    <recommendedName>
        <fullName evidence="1">magnesium chelatase</fullName>
        <ecNumber evidence="1">6.6.1.1</ecNumber>
    </recommendedName>
</protein>
<dbReference type="InterPro" id="IPR027417">
    <property type="entry name" value="P-loop_NTPase"/>
</dbReference>
<reference evidence="5 6" key="1">
    <citation type="submission" date="2017-03" db="EMBL/GenBank/DDBJ databases">
        <title>Genomes of endolithic fungi from Antarctica.</title>
        <authorList>
            <person name="Coleine C."/>
            <person name="Masonjones S."/>
            <person name="Stajich J.E."/>
        </authorList>
    </citation>
    <scope>NUCLEOTIDE SEQUENCE [LARGE SCALE GENOMIC DNA]</scope>
    <source>
        <strain evidence="5 6">CCFEE 6315</strain>
    </source>
</reference>
<dbReference type="Gene3D" id="1.10.8.80">
    <property type="entry name" value="Magnesium chelatase subunit I, C-Terminal domain"/>
    <property type="match status" value="1"/>
</dbReference>
<dbReference type="SUPFAM" id="SSF52540">
    <property type="entry name" value="P-loop containing nucleoside triphosphate hydrolases"/>
    <property type="match status" value="1"/>
</dbReference>
<dbReference type="OrthoDB" id="444631at2759"/>
<organism evidence="5 6">
    <name type="scientific">Salinomyces thailandicus</name>
    <dbReference type="NCBI Taxonomy" id="706561"/>
    <lineage>
        <taxon>Eukaryota</taxon>
        <taxon>Fungi</taxon>
        <taxon>Dikarya</taxon>
        <taxon>Ascomycota</taxon>
        <taxon>Pezizomycotina</taxon>
        <taxon>Dothideomycetes</taxon>
        <taxon>Dothideomycetidae</taxon>
        <taxon>Mycosphaerellales</taxon>
        <taxon>Teratosphaeriaceae</taxon>
        <taxon>Salinomyces</taxon>
    </lineage>
</organism>
<comment type="pathway">
    <text evidence="2">Porphyrin-containing compound metabolism.</text>
</comment>
<evidence type="ECO:0000259" key="4">
    <source>
        <dbReference type="Pfam" id="PF17863"/>
    </source>
</evidence>
<evidence type="ECO:0000256" key="1">
    <source>
        <dbReference type="ARBA" id="ARBA00012825"/>
    </source>
</evidence>
<sequence>MMDLSLQHKAQQLGDLDLAILVSLTAGQHCMFSSDLHATGDLRDELRLICTDRFGLQATVVHCSPRTSVDDFSEALLVDTVEDFEDAPEWREDPVNLPQTLSPRRGYSPGRNGSSGNRLDDRRIANVVIAHHLDRASPSVQTQTLELLRTRRIFTRTSMHTTPKSFLIVVVLSRPGARLNKHLNDMFAMSHHHPEEDGLPHLEGTADIDLKSAFSADDVKNLRTMAEGVRLTGEIAAYLHNIVVFIRSSRYVKGGVTAAATRHLRALAMALAPLHGLDYVSPSLISLATRKVYPHRLILATAETERSLQWGSDPQAVHEMLEGMTADDVIEDVLGSVETPL</sequence>
<dbReference type="InterPro" id="IPR052041">
    <property type="entry name" value="Nucleic_acid_metab_PIN/TRAM"/>
</dbReference>
<evidence type="ECO:0000313" key="5">
    <source>
        <dbReference type="EMBL" id="TKA29237.1"/>
    </source>
</evidence>
<dbReference type="EMBL" id="NAJL01000015">
    <property type="protein sequence ID" value="TKA29237.1"/>
    <property type="molecule type" value="Genomic_DNA"/>
</dbReference>
<dbReference type="Proteomes" id="UP000308549">
    <property type="component" value="Unassembled WGS sequence"/>
</dbReference>
<evidence type="ECO:0000313" key="6">
    <source>
        <dbReference type="Proteomes" id="UP000308549"/>
    </source>
</evidence>
<proteinExistence type="predicted"/>
<gene>
    <name evidence="5" type="ORF">B0A50_03747</name>
</gene>
<dbReference type="InterPro" id="IPR041628">
    <property type="entry name" value="ChlI/MoxR_AAA_lid"/>
</dbReference>
<dbReference type="PANTHER" id="PTHR11603">
    <property type="entry name" value="AAA FAMILY ATPASE"/>
    <property type="match status" value="1"/>
</dbReference>
<evidence type="ECO:0000256" key="2">
    <source>
        <dbReference type="ARBA" id="ARBA00023444"/>
    </source>
</evidence>
<evidence type="ECO:0000256" key="3">
    <source>
        <dbReference type="SAM" id="MobiDB-lite"/>
    </source>
</evidence>
<dbReference type="AlphaFoldDB" id="A0A4U0U2Y3"/>
<name>A0A4U0U2Y3_9PEZI</name>
<accession>A0A4U0U2Y3</accession>